<protein>
    <submittedName>
        <fullName evidence="1">Uncharacterized protein</fullName>
    </submittedName>
</protein>
<evidence type="ECO:0000313" key="1">
    <source>
        <dbReference type="EMBL" id="JAD28095.1"/>
    </source>
</evidence>
<organism evidence="1">
    <name type="scientific">Arundo donax</name>
    <name type="common">Giant reed</name>
    <name type="synonym">Donax arundinaceus</name>
    <dbReference type="NCBI Taxonomy" id="35708"/>
    <lineage>
        <taxon>Eukaryota</taxon>
        <taxon>Viridiplantae</taxon>
        <taxon>Streptophyta</taxon>
        <taxon>Embryophyta</taxon>
        <taxon>Tracheophyta</taxon>
        <taxon>Spermatophyta</taxon>
        <taxon>Magnoliopsida</taxon>
        <taxon>Liliopsida</taxon>
        <taxon>Poales</taxon>
        <taxon>Poaceae</taxon>
        <taxon>PACMAD clade</taxon>
        <taxon>Arundinoideae</taxon>
        <taxon>Arundineae</taxon>
        <taxon>Arundo</taxon>
    </lineage>
</organism>
<reference evidence="1" key="1">
    <citation type="submission" date="2014-09" db="EMBL/GenBank/DDBJ databases">
        <authorList>
            <person name="Magalhaes I.L.F."/>
            <person name="Oliveira U."/>
            <person name="Santos F.R."/>
            <person name="Vidigal T.H.D.A."/>
            <person name="Brescovit A.D."/>
            <person name="Santos A.J."/>
        </authorList>
    </citation>
    <scope>NUCLEOTIDE SEQUENCE</scope>
    <source>
        <tissue evidence="1">Shoot tissue taken approximately 20 cm above the soil surface</tissue>
    </source>
</reference>
<name>A0A0A8YUG7_ARUDO</name>
<accession>A0A0A8YUG7</accession>
<sequence length="23" mass="2530">MLIFLLSCATAAFCILYLLCHAV</sequence>
<proteinExistence type="predicted"/>
<dbReference type="EMBL" id="GBRH01269800">
    <property type="protein sequence ID" value="JAD28095.1"/>
    <property type="molecule type" value="Transcribed_RNA"/>
</dbReference>
<reference evidence="1" key="2">
    <citation type="journal article" date="2015" name="Data Brief">
        <title>Shoot transcriptome of the giant reed, Arundo donax.</title>
        <authorList>
            <person name="Barrero R.A."/>
            <person name="Guerrero F.D."/>
            <person name="Moolhuijzen P."/>
            <person name="Goolsby J.A."/>
            <person name="Tidwell J."/>
            <person name="Bellgard S.E."/>
            <person name="Bellgard M.I."/>
        </authorList>
    </citation>
    <scope>NUCLEOTIDE SEQUENCE</scope>
    <source>
        <tissue evidence="1">Shoot tissue taken approximately 20 cm above the soil surface</tissue>
    </source>
</reference>
<dbReference type="AlphaFoldDB" id="A0A0A8YUG7"/>